<proteinExistence type="evidence at transcript level"/>
<organism evidence="3">
    <name type="scientific">Homo sapiens</name>
    <name type="common">Human</name>
    <dbReference type="NCBI Taxonomy" id="9606"/>
    <lineage>
        <taxon>Eukaryota</taxon>
        <taxon>Metazoa</taxon>
        <taxon>Chordata</taxon>
        <taxon>Craniata</taxon>
        <taxon>Vertebrata</taxon>
        <taxon>Euteleostomi</taxon>
        <taxon>Mammalia</taxon>
        <taxon>Eutheria</taxon>
        <taxon>Euarchontoglires</taxon>
        <taxon>Primates</taxon>
        <taxon>Haplorrhini</taxon>
        <taxon>Catarrhini</taxon>
        <taxon>Hominidae</taxon>
        <taxon>Homo</taxon>
    </lineage>
</organism>
<dbReference type="PeptideAtlas" id="Q86TX3"/>
<evidence type="ECO:0000256" key="2">
    <source>
        <dbReference type="SAM" id="Phobius"/>
    </source>
</evidence>
<reference evidence="3" key="2">
    <citation type="submission" date="2003-01" db="EMBL/GenBank/DDBJ databases">
        <authorList>
            <person name="Genoscope"/>
        </authorList>
    </citation>
    <scope>NUCLEOTIDE SEQUENCE</scope>
    <source>
        <tissue evidence="3">Neuroblastoma</tissue>
    </source>
</reference>
<feature type="region of interest" description="Disordered" evidence="1">
    <location>
        <begin position="30"/>
        <end position="68"/>
    </location>
</feature>
<protein>
    <submittedName>
        <fullName evidence="3">Full-length cDNA clone CS0DC026YP23 of Neuroblastoma of Homo sapiens (human)</fullName>
    </submittedName>
</protein>
<dbReference type="BioGRID-ORCS" id="55218">
    <property type="hits" value="10 hits in 1147 CRISPR screens"/>
</dbReference>
<reference evidence="3" key="1">
    <citation type="submission" date="2003-01" db="EMBL/GenBank/DDBJ databases">
        <title>Full-length cDNA libraries and normalization.</title>
        <authorList>
            <person name="Li W.B."/>
            <person name="Gruber C."/>
            <person name="Jessee J."/>
            <person name="Polayes D."/>
        </authorList>
    </citation>
    <scope>NUCLEOTIDE SEQUENCE</scope>
    <source>
        <tissue evidence="3">Neuroblastoma</tissue>
    </source>
</reference>
<dbReference type="AlphaFoldDB" id="Q86TX3"/>
<evidence type="ECO:0000313" key="3">
    <source>
        <dbReference type="EMBL" id="CAD61888.1"/>
    </source>
</evidence>
<dbReference type="EMBL" id="BX161412">
    <property type="protein sequence ID" value="CAD61888.1"/>
    <property type="molecule type" value="mRNA"/>
</dbReference>
<evidence type="ECO:0000256" key="1">
    <source>
        <dbReference type="SAM" id="MobiDB-lite"/>
    </source>
</evidence>
<dbReference type="SMR" id="Q86TX3"/>
<dbReference type="CTD" id="55218"/>
<sequence length="122" mass="14006">MSRQNLVALTVTTLLGVAVGGFVLWKGIQRRRRSKTSPVTQQPQQKVLGSRELPPPEDDQLHSSAPRSSWKERILKAKVVTVSQEAEWDQIEPLLRSELEDFPVLGIDCEWERHGTYLQWLF</sequence>
<accession>Q86TX3</accession>
<feature type="transmembrane region" description="Helical" evidence="2">
    <location>
        <begin position="6"/>
        <end position="25"/>
    </location>
</feature>
<dbReference type="RefSeq" id="NP_001180291.1">
    <property type="nucleotide sequence ID" value="NM_001193362.1"/>
</dbReference>
<feature type="compositionally biased region" description="Polar residues" evidence="1">
    <location>
        <begin position="36"/>
        <end position="47"/>
    </location>
</feature>
<dbReference type="GeneID" id="55218"/>
<name>Q86TX3_HUMAN</name>
<keyword evidence="2" id="KW-0812">Transmembrane</keyword>
<keyword evidence="2" id="KW-1133">Transmembrane helix</keyword>
<dbReference type="OrthoDB" id="1920326at2759"/>
<keyword evidence="2" id="KW-0472">Membrane</keyword>
<dbReference type="DisGeNET" id="55218"/>
<dbReference type="DNASU" id="55218"/>